<reference evidence="2" key="1">
    <citation type="submission" date="2020-01" db="EMBL/GenBank/DDBJ databases">
        <authorList>
            <consortium name="DOE Joint Genome Institute"/>
            <person name="Haridas S."/>
            <person name="Albert R."/>
            <person name="Binder M."/>
            <person name="Bloem J."/>
            <person name="Labutti K."/>
            <person name="Salamov A."/>
            <person name="Andreopoulos B."/>
            <person name="Baker S.E."/>
            <person name="Barry K."/>
            <person name="Bills G."/>
            <person name="Bluhm B.H."/>
            <person name="Cannon C."/>
            <person name="Castanera R."/>
            <person name="Culley D.E."/>
            <person name="Daum C."/>
            <person name="Ezra D."/>
            <person name="Gonzalez J.B."/>
            <person name="Henrissat B."/>
            <person name="Kuo A."/>
            <person name="Liang C."/>
            <person name="Lipzen A."/>
            <person name="Lutzoni F."/>
            <person name="Magnuson J."/>
            <person name="Mondo S."/>
            <person name="Nolan M."/>
            <person name="Ohm R."/>
            <person name="Pangilinan J."/>
            <person name="Park H.-J."/>
            <person name="Ramirez L."/>
            <person name="Alfaro M."/>
            <person name="Sun H."/>
            <person name="Tritt A."/>
            <person name="Yoshinaga Y."/>
            <person name="Zwiers L.-H."/>
            <person name="Turgeon B.G."/>
            <person name="Goodwin S.B."/>
            <person name="Spatafora J.W."/>
            <person name="Crous P.W."/>
            <person name="Grigoriev I.V."/>
        </authorList>
    </citation>
    <scope>NUCLEOTIDE SEQUENCE</scope>
    <source>
        <strain evidence="2">IPT5</strain>
    </source>
</reference>
<keyword evidence="3" id="KW-1185">Reference proteome</keyword>
<evidence type="ECO:0000256" key="1">
    <source>
        <dbReference type="SAM" id="SignalP"/>
    </source>
</evidence>
<keyword evidence="1" id="KW-0732">Signal</keyword>
<sequence>MKLLFSSSITFFVLAQAQTYPECTAEVARSDDCAAVINANACYNKFRFQNAQTLTCIDGSDDAKKKKQVSMIFDSSGCHQGRKINEMNRCANAVAVLVRSCVTGLRSRSIAEINGLKRTIGTVQKGGGSRFRNMLPER</sequence>
<accession>A0A6A7ATG8</accession>
<dbReference type="OrthoDB" id="5194348at2759"/>
<feature type="chain" id="PRO_5025523650" description="Extracellular membrane protein CFEM domain-containing protein" evidence="1">
    <location>
        <begin position="18"/>
        <end position="138"/>
    </location>
</feature>
<dbReference type="Proteomes" id="UP000799423">
    <property type="component" value="Unassembled WGS sequence"/>
</dbReference>
<evidence type="ECO:0000313" key="2">
    <source>
        <dbReference type="EMBL" id="KAF2845529.1"/>
    </source>
</evidence>
<proteinExistence type="predicted"/>
<evidence type="ECO:0008006" key="4">
    <source>
        <dbReference type="Google" id="ProtNLM"/>
    </source>
</evidence>
<gene>
    <name evidence="2" type="ORF">T440DRAFT_407701</name>
</gene>
<dbReference type="AlphaFoldDB" id="A0A6A7ATG8"/>
<name>A0A6A7ATG8_9PLEO</name>
<feature type="signal peptide" evidence="1">
    <location>
        <begin position="1"/>
        <end position="17"/>
    </location>
</feature>
<protein>
    <recommendedName>
        <fullName evidence="4">Extracellular membrane protein CFEM domain-containing protein</fullName>
    </recommendedName>
</protein>
<organism evidence="2 3">
    <name type="scientific">Plenodomus tracheiphilus IPT5</name>
    <dbReference type="NCBI Taxonomy" id="1408161"/>
    <lineage>
        <taxon>Eukaryota</taxon>
        <taxon>Fungi</taxon>
        <taxon>Dikarya</taxon>
        <taxon>Ascomycota</taxon>
        <taxon>Pezizomycotina</taxon>
        <taxon>Dothideomycetes</taxon>
        <taxon>Pleosporomycetidae</taxon>
        <taxon>Pleosporales</taxon>
        <taxon>Pleosporineae</taxon>
        <taxon>Leptosphaeriaceae</taxon>
        <taxon>Plenodomus</taxon>
    </lineage>
</organism>
<dbReference type="EMBL" id="MU006345">
    <property type="protein sequence ID" value="KAF2845529.1"/>
    <property type="molecule type" value="Genomic_DNA"/>
</dbReference>
<evidence type="ECO:0000313" key="3">
    <source>
        <dbReference type="Proteomes" id="UP000799423"/>
    </source>
</evidence>